<protein>
    <submittedName>
        <fullName evidence="2">Uncharacterized protein</fullName>
    </submittedName>
</protein>
<dbReference type="AlphaFoldDB" id="A0A8J6BIQ4"/>
<reference evidence="2" key="2">
    <citation type="submission" date="2021-02" db="EMBL/GenBank/DDBJ databases">
        <authorList>
            <person name="Kimball J.A."/>
            <person name="Haas M.W."/>
            <person name="Macchietto M."/>
            <person name="Kono T."/>
            <person name="Duquette J."/>
            <person name="Shao M."/>
        </authorList>
    </citation>
    <scope>NUCLEOTIDE SEQUENCE</scope>
    <source>
        <tissue evidence="2">Fresh leaf tissue</tissue>
    </source>
</reference>
<proteinExistence type="predicted"/>
<dbReference type="PANTHER" id="PTHR35123:SF8">
    <property type="entry name" value="OS05G0383200 PROTEIN"/>
    <property type="match status" value="1"/>
</dbReference>
<reference evidence="2" key="1">
    <citation type="journal article" date="2021" name="bioRxiv">
        <title>Whole Genome Assembly and Annotation of Northern Wild Rice, Zizania palustris L., Supports a Whole Genome Duplication in the Zizania Genus.</title>
        <authorList>
            <person name="Haas M."/>
            <person name="Kono T."/>
            <person name="Macchietto M."/>
            <person name="Millas R."/>
            <person name="McGilp L."/>
            <person name="Shao M."/>
            <person name="Duquette J."/>
            <person name="Hirsch C.N."/>
            <person name="Kimball J."/>
        </authorList>
    </citation>
    <scope>NUCLEOTIDE SEQUENCE</scope>
    <source>
        <tissue evidence="2">Fresh leaf tissue</tissue>
    </source>
</reference>
<organism evidence="2 3">
    <name type="scientific">Zizania palustris</name>
    <name type="common">Northern wild rice</name>
    <dbReference type="NCBI Taxonomy" id="103762"/>
    <lineage>
        <taxon>Eukaryota</taxon>
        <taxon>Viridiplantae</taxon>
        <taxon>Streptophyta</taxon>
        <taxon>Embryophyta</taxon>
        <taxon>Tracheophyta</taxon>
        <taxon>Spermatophyta</taxon>
        <taxon>Magnoliopsida</taxon>
        <taxon>Liliopsida</taxon>
        <taxon>Poales</taxon>
        <taxon>Poaceae</taxon>
        <taxon>BOP clade</taxon>
        <taxon>Oryzoideae</taxon>
        <taxon>Oryzeae</taxon>
        <taxon>Zizaniinae</taxon>
        <taxon>Zizania</taxon>
    </lineage>
</organism>
<sequence>MGALRRRRQPDQSSSSSSSGSREDREDEPGGGSSKKQGRRKGQRREAVARAIRDRLPAAASCWGNGSVSVVSQSIGGERGRRSRTESTDDEGVEEDGQAAAAAARAPSVAWCCVCPGEDCKLEANPSANGKEDPKLRSLLESNDFYSADCNPHAVSSNPGDRPD</sequence>
<feature type="compositionally biased region" description="Basic and acidic residues" evidence="1">
    <location>
        <begin position="78"/>
        <end position="87"/>
    </location>
</feature>
<dbReference type="OrthoDB" id="693585at2759"/>
<feature type="region of interest" description="Disordered" evidence="1">
    <location>
        <begin position="67"/>
        <end position="107"/>
    </location>
</feature>
<feature type="compositionally biased region" description="Low complexity" evidence="1">
    <location>
        <begin position="11"/>
        <end position="20"/>
    </location>
</feature>
<comment type="caution">
    <text evidence="2">The sequence shown here is derived from an EMBL/GenBank/DDBJ whole genome shotgun (WGS) entry which is preliminary data.</text>
</comment>
<evidence type="ECO:0000313" key="3">
    <source>
        <dbReference type="Proteomes" id="UP000729402"/>
    </source>
</evidence>
<dbReference type="Proteomes" id="UP000729402">
    <property type="component" value="Unassembled WGS sequence"/>
</dbReference>
<keyword evidence="3" id="KW-1185">Reference proteome</keyword>
<feature type="compositionally biased region" description="Acidic residues" evidence="1">
    <location>
        <begin position="88"/>
        <end position="97"/>
    </location>
</feature>
<evidence type="ECO:0000256" key="1">
    <source>
        <dbReference type="SAM" id="MobiDB-lite"/>
    </source>
</evidence>
<dbReference type="PANTHER" id="PTHR35123">
    <property type="entry name" value="OS07G0633900 PROTEIN-RELATED"/>
    <property type="match status" value="1"/>
</dbReference>
<evidence type="ECO:0000313" key="2">
    <source>
        <dbReference type="EMBL" id="KAG8085420.1"/>
    </source>
</evidence>
<dbReference type="EMBL" id="JAAALK010000082">
    <property type="protein sequence ID" value="KAG8085420.1"/>
    <property type="molecule type" value="Genomic_DNA"/>
</dbReference>
<gene>
    <name evidence="2" type="ORF">GUJ93_ZPchr0010g10420</name>
</gene>
<name>A0A8J6BIQ4_ZIZPA</name>
<feature type="region of interest" description="Disordered" evidence="1">
    <location>
        <begin position="1"/>
        <end position="51"/>
    </location>
</feature>
<accession>A0A8J6BIQ4</accession>
<feature type="compositionally biased region" description="Low complexity" evidence="1">
    <location>
        <begin position="67"/>
        <end position="76"/>
    </location>
</feature>